<dbReference type="PANTHER" id="PTHR34406">
    <property type="entry name" value="PROTEIN YCEI"/>
    <property type="match status" value="1"/>
</dbReference>
<proteinExistence type="predicted"/>
<dbReference type="PANTHER" id="PTHR34406:SF1">
    <property type="entry name" value="PROTEIN YCEI"/>
    <property type="match status" value="1"/>
</dbReference>
<dbReference type="Pfam" id="PF04264">
    <property type="entry name" value="YceI"/>
    <property type="match status" value="1"/>
</dbReference>
<dbReference type="EMBL" id="AVBH01000166">
    <property type="protein sequence ID" value="KGO97928.1"/>
    <property type="molecule type" value="Genomic_DNA"/>
</dbReference>
<organism evidence="2 3">
    <name type="scientific">Lysobacter defluvii IMMIB APB-9 = DSM 18482</name>
    <dbReference type="NCBI Taxonomy" id="1385515"/>
    <lineage>
        <taxon>Bacteria</taxon>
        <taxon>Pseudomonadati</taxon>
        <taxon>Pseudomonadota</taxon>
        <taxon>Gammaproteobacteria</taxon>
        <taxon>Lysobacterales</taxon>
        <taxon>Lysobacteraceae</taxon>
        <taxon>Novilysobacter</taxon>
    </lineage>
</organism>
<evidence type="ECO:0000259" key="1">
    <source>
        <dbReference type="SMART" id="SM00867"/>
    </source>
</evidence>
<dbReference type="AlphaFoldDB" id="A0A0A0M4K0"/>
<name>A0A0A0M4K0_9GAMM</name>
<evidence type="ECO:0000313" key="3">
    <source>
        <dbReference type="Proteomes" id="UP000030003"/>
    </source>
</evidence>
<accession>A0A0A0M4K0</accession>
<evidence type="ECO:0000313" key="2">
    <source>
        <dbReference type="EMBL" id="KGO97928.1"/>
    </source>
</evidence>
<dbReference type="OrthoDB" id="5966233at2"/>
<dbReference type="SMART" id="SM00867">
    <property type="entry name" value="YceI"/>
    <property type="match status" value="1"/>
</dbReference>
<feature type="non-terminal residue" evidence="2">
    <location>
        <position position="1"/>
    </location>
</feature>
<reference evidence="2 3" key="1">
    <citation type="submission" date="2013-08" db="EMBL/GenBank/DDBJ databases">
        <title>Genomic analysis of Lysobacter defluvii.</title>
        <authorList>
            <person name="Wang Q."/>
            <person name="Wang G."/>
        </authorList>
    </citation>
    <scope>NUCLEOTIDE SEQUENCE [LARGE SCALE GENOMIC DNA]</scope>
    <source>
        <strain evidence="2 3">IMMIB APB-9</strain>
    </source>
</reference>
<dbReference type="InterPro" id="IPR007372">
    <property type="entry name" value="Lipid/polyisoprenoid-bd_YceI"/>
</dbReference>
<sequence length="174" mass="18764">TAGGGPLEPEVVALDAEASRAVFHVRTRWGQRIAGRLPALGGERRILADGRHQVRIALDAAGVELGGAGRLEEIARSDRFFDADAHPQIVFLSDPYPASVVEHGGQVHGWLEMRGVRRPESFTLEPASCPEPGTACPVIAHGSVDRGDYGMDAMRVALTGSVHFDLRLWLEPMP</sequence>
<dbReference type="Gene3D" id="2.40.128.110">
    <property type="entry name" value="Lipid/polyisoprenoid-binding, YceI-like"/>
    <property type="match status" value="1"/>
</dbReference>
<dbReference type="STRING" id="1385515.GCA_000423325_02480"/>
<keyword evidence="3" id="KW-1185">Reference proteome</keyword>
<dbReference type="Proteomes" id="UP000030003">
    <property type="component" value="Unassembled WGS sequence"/>
</dbReference>
<dbReference type="eggNOG" id="COG2353">
    <property type="taxonomic scope" value="Bacteria"/>
</dbReference>
<feature type="domain" description="Lipid/polyisoprenoid-binding YceI-like" evidence="1">
    <location>
        <begin position="11"/>
        <end position="171"/>
    </location>
</feature>
<dbReference type="InterPro" id="IPR036761">
    <property type="entry name" value="TTHA0802/YceI-like_sf"/>
</dbReference>
<protein>
    <recommendedName>
        <fullName evidence="1">Lipid/polyisoprenoid-binding YceI-like domain-containing protein</fullName>
    </recommendedName>
</protein>
<gene>
    <name evidence="2" type="ORF">N791_04065</name>
</gene>
<comment type="caution">
    <text evidence="2">The sequence shown here is derived from an EMBL/GenBank/DDBJ whole genome shotgun (WGS) entry which is preliminary data.</text>
</comment>
<dbReference type="RefSeq" id="WP_036138266.1">
    <property type="nucleotide sequence ID" value="NZ_AVBH01000166.1"/>
</dbReference>
<dbReference type="SUPFAM" id="SSF101874">
    <property type="entry name" value="YceI-like"/>
    <property type="match status" value="1"/>
</dbReference>